<dbReference type="SUPFAM" id="SSF52540">
    <property type="entry name" value="P-loop containing nucleoside triphosphate hydrolases"/>
    <property type="match status" value="1"/>
</dbReference>
<comment type="caution">
    <text evidence="2">The sequence shown here is derived from an EMBL/GenBank/DDBJ whole genome shotgun (WGS) entry which is preliminary data.</text>
</comment>
<dbReference type="PANTHER" id="PTHR23077:SF196">
    <property type="entry name" value="ATPASE, PUTATIVE-RELATED"/>
    <property type="match status" value="1"/>
</dbReference>
<name>A0A0N1HTJ8_LEPSE</name>
<dbReference type="GO" id="GO:0016887">
    <property type="term" value="F:ATP hydrolysis activity"/>
    <property type="evidence" value="ECO:0007669"/>
    <property type="project" value="InterPro"/>
</dbReference>
<protein>
    <submittedName>
        <fullName evidence="2">Putative ATPase domain protein</fullName>
    </submittedName>
</protein>
<reference evidence="2 3" key="1">
    <citation type="journal article" date="2015" name="PLoS Pathog.">
        <title>Leptomonas seymouri: Adaptations to the Dixenous Life Cycle Analyzed by Genome Sequencing, Transcriptome Profiling and Co-infection with Leishmania donovani.</title>
        <authorList>
            <person name="Kraeva N."/>
            <person name="Butenko A."/>
            <person name="Hlavacova J."/>
            <person name="Kostygov A."/>
            <person name="Myskova J."/>
            <person name="Grybchuk D."/>
            <person name="Lestinova T."/>
            <person name="Votypka J."/>
            <person name="Volf P."/>
            <person name="Opperdoes F."/>
            <person name="Flegontov P."/>
            <person name="Lukes J."/>
            <person name="Yurchenko V."/>
        </authorList>
    </citation>
    <scope>NUCLEOTIDE SEQUENCE [LARGE SCALE GENOMIC DNA]</scope>
    <source>
        <strain evidence="2 3">ATCC 30220</strain>
    </source>
</reference>
<dbReference type="Gene3D" id="3.40.50.300">
    <property type="entry name" value="P-loop containing nucleotide triphosphate hydrolases"/>
    <property type="match status" value="1"/>
</dbReference>
<dbReference type="InterPro" id="IPR027417">
    <property type="entry name" value="P-loop_NTPase"/>
</dbReference>
<dbReference type="InterPro" id="IPR050168">
    <property type="entry name" value="AAA_ATPase_domain"/>
</dbReference>
<evidence type="ECO:0000313" key="3">
    <source>
        <dbReference type="Proteomes" id="UP000038009"/>
    </source>
</evidence>
<dbReference type="Pfam" id="PF00004">
    <property type="entry name" value="AAA"/>
    <property type="match status" value="1"/>
</dbReference>
<dbReference type="AlphaFoldDB" id="A0A0N1HTJ8"/>
<dbReference type="InterPro" id="IPR003593">
    <property type="entry name" value="AAA+_ATPase"/>
</dbReference>
<keyword evidence="3" id="KW-1185">Reference proteome</keyword>
<sequence length="364" mass="39132">MRRLLRAVPQPLFKAHGEPALTTQTLSTSRSMLLFNACMTLHSAAMGVESEGLGARAKENSAFLHHRRPPTEGVQAPLHRLYGLNDIRHRMHTLLSVFVSHSSAGSGGRLMSAIPPSTGVLLHGPSGCGKSSLTQQLATDFPAVPFFFVECTNLFSKFLGESEERLRGVYRRARSRAPAVVILEDIDVIAQSRGAMMRDDGGGGDSGNKGNLDVTRRMLAGLLCELDGVADNSGVLTIGVTNAPRVLDAAVLRQGRLESIVLVPPLTYSGAAELCSDFLKQFGGTEELRRQYGETMASRAVGCSAASLQCVLRKVFEQAVRKNGWAVAESSEGSGLPLPLLSDLHGLLFEHSSMLVRVSPSHFE</sequence>
<dbReference type="CDD" id="cd19481">
    <property type="entry name" value="RecA-like_protease"/>
    <property type="match status" value="1"/>
</dbReference>
<dbReference type="PANTHER" id="PTHR23077">
    <property type="entry name" value="AAA-FAMILY ATPASE"/>
    <property type="match status" value="1"/>
</dbReference>
<proteinExistence type="predicted"/>
<evidence type="ECO:0000259" key="1">
    <source>
        <dbReference type="SMART" id="SM00382"/>
    </source>
</evidence>
<dbReference type="Proteomes" id="UP000038009">
    <property type="component" value="Unassembled WGS sequence"/>
</dbReference>
<dbReference type="InterPro" id="IPR003959">
    <property type="entry name" value="ATPase_AAA_core"/>
</dbReference>
<dbReference type="OrthoDB" id="10251412at2759"/>
<gene>
    <name evidence="2" type="ORF">ABL78_6593</name>
</gene>
<dbReference type="EMBL" id="LJSK01000267">
    <property type="protein sequence ID" value="KPI84338.1"/>
    <property type="molecule type" value="Genomic_DNA"/>
</dbReference>
<dbReference type="FunFam" id="3.40.50.300:FF:003013">
    <property type="entry name" value="ATPase domain protein, putative"/>
    <property type="match status" value="1"/>
</dbReference>
<feature type="domain" description="AAA+ ATPase" evidence="1">
    <location>
        <begin position="116"/>
        <end position="267"/>
    </location>
</feature>
<dbReference type="GO" id="GO:0005524">
    <property type="term" value="F:ATP binding"/>
    <property type="evidence" value="ECO:0007669"/>
    <property type="project" value="InterPro"/>
</dbReference>
<accession>A0A0N1HTJ8</accession>
<dbReference type="VEuPathDB" id="TriTrypDB:Lsey_0267_0020"/>
<organism evidence="2 3">
    <name type="scientific">Leptomonas seymouri</name>
    <dbReference type="NCBI Taxonomy" id="5684"/>
    <lineage>
        <taxon>Eukaryota</taxon>
        <taxon>Discoba</taxon>
        <taxon>Euglenozoa</taxon>
        <taxon>Kinetoplastea</taxon>
        <taxon>Metakinetoplastina</taxon>
        <taxon>Trypanosomatida</taxon>
        <taxon>Trypanosomatidae</taxon>
        <taxon>Leishmaniinae</taxon>
        <taxon>Leptomonas</taxon>
    </lineage>
</organism>
<evidence type="ECO:0000313" key="2">
    <source>
        <dbReference type="EMBL" id="KPI84338.1"/>
    </source>
</evidence>
<dbReference type="SMART" id="SM00382">
    <property type="entry name" value="AAA"/>
    <property type="match status" value="1"/>
</dbReference>